<evidence type="ECO:0000313" key="1">
    <source>
        <dbReference type="EMBL" id="SMF99804.1"/>
    </source>
</evidence>
<name>A0A238H3E5_9BURK</name>
<dbReference type="AlphaFoldDB" id="A0A238H3E5"/>
<accession>A0A238H3E5</accession>
<proteinExistence type="predicted"/>
<gene>
    <name evidence="1" type="ORF">BSIN_2990</name>
</gene>
<dbReference type="EMBL" id="FXAN01000044">
    <property type="protein sequence ID" value="SMF99804.1"/>
    <property type="molecule type" value="Genomic_DNA"/>
</dbReference>
<evidence type="ECO:0000313" key="2">
    <source>
        <dbReference type="Proteomes" id="UP000198460"/>
    </source>
</evidence>
<organism evidence="1 2">
    <name type="scientific">Burkholderia singularis</name>
    <dbReference type="NCBI Taxonomy" id="1503053"/>
    <lineage>
        <taxon>Bacteria</taxon>
        <taxon>Pseudomonadati</taxon>
        <taxon>Pseudomonadota</taxon>
        <taxon>Betaproteobacteria</taxon>
        <taxon>Burkholderiales</taxon>
        <taxon>Burkholderiaceae</taxon>
        <taxon>Burkholderia</taxon>
        <taxon>pseudomallei group</taxon>
    </lineage>
</organism>
<dbReference type="Proteomes" id="UP000198460">
    <property type="component" value="Unassembled WGS sequence"/>
</dbReference>
<sequence length="57" mass="5937">MFADDAHDVSCNCSSRCFSARAGQSGAVAPLPARARRTARPSLRCGAKALSDTAPRT</sequence>
<reference evidence="1 2" key="1">
    <citation type="submission" date="2017-04" db="EMBL/GenBank/DDBJ databases">
        <authorList>
            <person name="Afonso C.L."/>
            <person name="Miller P.J."/>
            <person name="Scott M.A."/>
            <person name="Spackman E."/>
            <person name="Goraichik I."/>
            <person name="Dimitrov K.M."/>
            <person name="Suarez D.L."/>
            <person name="Swayne D.E."/>
        </authorList>
    </citation>
    <scope>NUCLEOTIDE SEQUENCE [LARGE SCALE GENOMIC DNA]</scope>
    <source>
        <strain evidence="1">LMG 28154</strain>
    </source>
</reference>
<protein>
    <submittedName>
        <fullName evidence="1">Uncharacterized protein</fullName>
    </submittedName>
</protein>